<evidence type="ECO:0000313" key="4">
    <source>
        <dbReference type="Proteomes" id="UP001149140"/>
    </source>
</evidence>
<reference evidence="3" key="1">
    <citation type="submission" date="2022-10" db="EMBL/GenBank/DDBJ databases">
        <title>The WGS of Solirubrobacter ginsenosidimutans DSM 21036.</title>
        <authorList>
            <person name="Jiang Z."/>
        </authorList>
    </citation>
    <scope>NUCLEOTIDE SEQUENCE</scope>
    <source>
        <strain evidence="3">DSM 21036</strain>
    </source>
</reference>
<dbReference type="Gene3D" id="3.40.190.10">
    <property type="entry name" value="Periplasmic binding protein-like II"/>
    <property type="match status" value="2"/>
</dbReference>
<dbReference type="AlphaFoldDB" id="A0A9X3MVQ5"/>
<gene>
    <name evidence="3" type="ORF">OM076_11155</name>
</gene>
<dbReference type="SUPFAM" id="SSF53850">
    <property type="entry name" value="Periplasmic binding protein-like II"/>
    <property type="match status" value="1"/>
</dbReference>
<dbReference type="InterPro" id="IPR027939">
    <property type="entry name" value="NMT1/THI5"/>
</dbReference>
<keyword evidence="1" id="KW-0732">Signal</keyword>
<evidence type="ECO:0000256" key="1">
    <source>
        <dbReference type="SAM" id="SignalP"/>
    </source>
</evidence>
<dbReference type="Proteomes" id="UP001149140">
    <property type="component" value="Unassembled WGS sequence"/>
</dbReference>
<protein>
    <submittedName>
        <fullName evidence="3">ABC transporter substrate-binding protein</fullName>
    </submittedName>
</protein>
<feature type="signal peptide" evidence="1">
    <location>
        <begin position="1"/>
        <end position="28"/>
    </location>
</feature>
<evidence type="ECO:0000259" key="2">
    <source>
        <dbReference type="Pfam" id="PF09084"/>
    </source>
</evidence>
<accession>A0A9X3MVQ5</accession>
<name>A0A9X3MVQ5_9ACTN</name>
<dbReference type="Pfam" id="PF09084">
    <property type="entry name" value="NMT1"/>
    <property type="match status" value="1"/>
</dbReference>
<sequence length="339" mass="35808">MQGSARRLTAAVAGMLAAGAMAPGVAGAATNVTVALGFKPDVVSTPYYVAQDMGYYKQAGLNVTLNYDKLPNPPQAVADGSKFQFGSAGGDAALLGVSKGAGVQVVAQQYEQYPVGAMWLADGGPTINKPADLKGKTIGISAPGSSTDYGLSALLQAGHLKRSDVKVIAVGFTETEALINHQIDVAMTFTDNEPVNARALNHLVHVMKVSDYKNLVSTGIIAGTKLIKSNPAEVTAFVKATMRGEKYTLQHRDAAFKMALKRMPEVISAKQIATQKLILDARMKYQQPVAGHQVGWSNPAAWPTTLNFMQSIGAIAKAGAPSVKNVFTNRFTDLANVRM</sequence>
<dbReference type="PANTHER" id="PTHR31528">
    <property type="entry name" value="4-AMINO-5-HYDROXYMETHYL-2-METHYLPYRIMIDINE PHOSPHATE SYNTHASE THI11-RELATED"/>
    <property type="match status" value="1"/>
</dbReference>
<dbReference type="GO" id="GO:0009228">
    <property type="term" value="P:thiamine biosynthetic process"/>
    <property type="evidence" value="ECO:0007669"/>
    <property type="project" value="InterPro"/>
</dbReference>
<evidence type="ECO:0000313" key="3">
    <source>
        <dbReference type="EMBL" id="MDA0160823.1"/>
    </source>
</evidence>
<dbReference type="InterPro" id="IPR015168">
    <property type="entry name" value="SsuA/THI5"/>
</dbReference>
<feature type="domain" description="SsuA/THI5-like" evidence="2">
    <location>
        <begin position="44"/>
        <end position="255"/>
    </location>
</feature>
<organism evidence="3 4">
    <name type="scientific">Solirubrobacter ginsenosidimutans</name>
    <dbReference type="NCBI Taxonomy" id="490573"/>
    <lineage>
        <taxon>Bacteria</taxon>
        <taxon>Bacillati</taxon>
        <taxon>Actinomycetota</taxon>
        <taxon>Thermoleophilia</taxon>
        <taxon>Solirubrobacterales</taxon>
        <taxon>Solirubrobacteraceae</taxon>
        <taxon>Solirubrobacter</taxon>
    </lineage>
</organism>
<dbReference type="RefSeq" id="WP_270039905.1">
    <property type="nucleotide sequence ID" value="NZ_JAPDOD010000007.1"/>
</dbReference>
<dbReference type="PANTHER" id="PTHR31528:SF15">
    <property type="entry name" value="RIBOFLAVIN-BINDING PROTEIN RIBY"/>
    <property type="match status" value="1"/>
</dbReference>
<comment type="caution">
    <text evidence="3">The sequence shown here is derived from an EMBL/GenBank/DDBJ whole genome shotgun (WGS) entry which is preliminary data.</text>
</comment>
<keyword evidence="4" id="KW-1185">Reference proteome</keyword>
<dbReference type="EMBL" id="JAPDOD010000007">
    <property type="protein sequence ID" value="MDA0160823.1"/>
    <property type="molecule type" value="Genomic_DNA"/>
</dbReference>
<feature type="chain" id="PRO_5040924274" evidence="1">
    <location>
        <begin position="29"/>
        <end position="339"/>
    </location>
</feature>
<proteinExistence type="predicted"/>